<dbReference type="InterPro" id="IPR010753">
    <property type="entry name" value="DUF1330"/>
</dbReference>
<dbReference type="AlphaFoldDB" id="A0A2V4NFI7"/>
<evidence type="ECO:0000313" key="3">
    <source>
        <dbReference type="Proteomes" id="UP000248012"/>
    </source>
</evidence>
<dbReference type="InterPro" id="IPR011008">
    <property type="entry name" value="Dimeric_a/b-barrel"/>
</dbReference>
<evidence type="ECO:0000313" key="2">
    <source>
        <dbReference type="EMBL" id="PYC49173.1"/>
    </source>
</evidence>
<gene>
    <name evidence="2" type="ORF">DI396_03785</name>
</gene>
<dbReference type="OrthoDB" id="9806380at2"/>
<organism evidence="2 3">
    <name type="scientific">Litorivita pollutaquae</name>
    <dbReference type="NCBI Taxonomy" id="2200892"/>
    <lineage>
        <taxon>Bacteria</taxon>
        <taxon>Pseudomonadati</taxon>
        <taxon>Pseudomonadota</taxon>
        <taxon>Alphaproteobacteria</taxon>
        <taxon>Rhodobacterales</taxon>
        <taxon>Paracoccaceae</taxon>
        <taxon>Litorivita</taxon>
    </lineage>
</organism>
<name>A0A2V4NFI7_9RHOB</name>
<evidence type="ECO:0000259" key="1">
    <source>
        <dbReference type="Pfam" id="PF07045"/>
    </source>
</evidence>
<dbReference type="Gene3D" id="3.30.70.100">
    <property type="match status" value="1"/>
</dbReference>
<keyword evidence="3" id="KW-1185">Reference proteome</keyword>
<comment type="caution">
    <text evidence="2">The sequence shown here is derived from an EMBL/GenBank/DDBJ whole genome shotgun (WGS) entry which is preliminary data.</text>
</comment>
<accession>A0A2V4NFI7</accession>
<protein>
    <recommendedName>
        <fullName evidence="1">DUF1330 domain-containing protein</fullName>
    </recommendedName>
</protein>
<dbReference type="RefSeq" id="WP_110794749.1">
    <property type="nucleotide sequence ID" value="NZ_KZ826481.1"/>
</dbReference>
<sequence>MSVYLVLSYDVFDQKRFAQYRTAAALVVPQFNGKILSSQQNPGITTGASTPSHMSLVKFDTIEDLRSLRNSKRSRSLLALRVESAETSVHVLYGDDEKLS</sequence>
<reference evidence="2 3" key="1">
    <citation type="submission" date="2018-05" db="EMBL/GenBank/DDBJ databases">
        <title>Oceanovita maritima gen. nov., sp. nov., a marine bacterium in the family Rhodobacteraceae isolated from surface seawater of Lundu port Xiamen, China.</title>
        <authorList>
            <person name="Hetharua B.H."/>
            <person name="Min D."/>
            <person name="Liao H."/>
            <person name="Tian Y."/>
        </authorList>
    </citation>
    <scope>NUCLEOTIDE SEQUENCE [LARGE SCALE GENOMIC DNA]</scope>
    <source>
        <strain evidence="2 3">FSX-11</strain>
    </source>
</reference>
<proteinExistence type="predicted"/>
<dbReference type="EMBL" id="QFVT01000002">
    <property type="protein sequence ID" value="PYC49173.1"/>
    <property type="molecule type" value="Genomic_DNA"/>
</dbReference>
<dbReference type="SUPFAM" id="SSF54909">
    <property type="entry name" value="Dimeric alpha+beta barrel"/>
    <property type="match status" value="1"/>
</dbReference>
<dbReference type="Pfam" id="PF07045">
    <property type="entry name" value="DUF1330"/>
    <property type="match status" value="1"/>
</dbReference>
<feature type="domain" description="DUF1330" evidence="1">
    <location>
        <begin position="2"/>
        <end position="92"/>
    </location>
</feature>
<dbReference type="Proteomes" id="UP000248012">
    <property type="component" value="Unassembled WGS sequence"/>
</dbReference>